<dbReference type="RefSeq" id="WP_074986002.1">
    <property type="nucleotide sequence ID" value="NZ_CADFGN010000013.1"/>
</dbReference>
<evidence type="ECO:0000313" key="4">
    <source>
        <dbReference type="Proteomes" id="UP000183529"/>
    </source>
</evidence>
<evidence type="ECO:0000313" key="3">
    <source>
        <dbReference type="EMBL" id="SEK07041.1"/>
    </source>
</evidence>
<dbReference type="Proteomes" id="UP000183529">
    <property type="component" value="Unassembled WGS sequence"/>
</dbReference>
<keyword evidence="3" id="KW-0560">Oxidoreductase</keyword>
<dbReference type="InterPro" id="IPR004183">
    <property type="entry name" value="Xdiol_dOase_suB"/>
</dbReference>
<name>A0AAQ1GK44_9BURK</name>
<gene>
    <name evidence="3" type="ORF">SAMN05216550_115202</name>
</gene>
<dbReference type="SUPFAM" id="SSF48076">
    <property type="entry name" value="LigA subunit of an aromatic-ring-opening dioxygenase LigAB"/>
    <property type="match status" value="1"/>
</dbReference>
<dbReference type="Gene3D" id="1.10.700.10">
    <property type="entry name" value="Dioxygenase LigAB, LigA subunit"/>
    <property type="match status" value="1"/>
</dbReference>
<reference evidence="3 4" key="1">
    <citation type="submission" date="2016-10" db="EMBL/GenBank/DDBJ databases">
        <authorList>
            <person name="Varghese N."/>
            <person name="Submissions S."/>
        </authorList>
    </citation>
    <scope>NUCLEOTIDE SEQUENCE [LARGE SCALE GENOMIC DNA]</scope>
    <source>
        <strain evidence="3 4">LMG 22274</strain>
    </source>
</reference>
<dbReference type="NCBIfam" id="NF009902">
    <property type="entry name" value="PRK13365.1"/>
    <property type="match status" value="1"/>
</dbReference>
<dbReference type="GO" id="GO:0016702">
    <property type="term" value="F:oxidoreductase activity, acting on single donors with incorporation of molecular oxygen, incorporation of two atoms of oxygen"/>
    <property type="evidence" value="ECO:0007669"/>
    <property type="project" value="UniProtKB-ARBA"/>
</dbReference>
<dbReference type="Pfam" id="PF02900">
    <property type="entry name" value="LigB"/>
    <property type="match status" value="1"/>
</dbReference>
<dbReference type="AlphaFoldDB" id="A0AAQ1GK44"/>
<dbReference type="NCBIfam" id="NF009904">
    <property type="entry name" value="PRK13367.1"/>
    <property type="match status" value="1"/>
</dbReference>
<dbReference type="InterPro" id="IPR034939">
    <property type="entry name" value="Gallate_Doxase_N"/>
</dbReference>
<dbReference type="InterPro" id="IPR036622">
    <property type="entry name" value="LigA_sf"/>
</dbReference>
<dbReference type="InterPro" id="IPR011986">
    <property type="entry name" value="Xdiol_dOase_LigA"/>
</dbReference>
<dbReference type="Pfam" id="PF07746">
    <property type="entry name" value="LigA"/>
    <property type="match status" value="1"/>
</dbReference>
<comment type="caution">
    <text evidence="3">The sequence shown here is derived from an EMBL/GenBank/DDBJ whole genome shotgun (WGS) entry which is preliminary data.</text>
</comment>
<dbReference type="CDD" id="cd07950">
    <property type="entry name" value="Gallate_Doxase_N"/>
    <property type="match status" value="1"/>
</dbReference>
<feature type="domain" description="Extradiol ring-cleavage dioxygenase class III enzyme subunit B" evidence="1">
    <location>
        <begin position="8"/>
        <end position="273"/>
    </location>
</feature>
<dbReference type="GO" id="GO:0008198">
    <property type="term" value="F:ferrous iron binding"/>
    <property type="evidence" value="ECO:0007669"/>
    <property type="project" value="InterPro"/>
</dbReference>
<dbReference type="EMBL" id="FNZM01000015">
    <property type="protein sequence ID" value="SEK07041.1"/>
    <property type="molecule type" value="Genomic_DNA"/>
</dbReference>
<dbReference type="InterPro" id="IPR034940">
    <property type="entry name" value="Gallate_dioxygenase_C"/>
</dbReference>
<feature type="domain" description="Extradiol ring-cleavage dioxygenase LigAB LigA subunit" evidence="2">
    <location>
        <begin position="322"/>
        <end position="408"/>
    </location>
</feature>
<organism evidence="3 4">
    <name type="scientific">Paraburkholderia tropica</name>
    <dbReference type="NCBI Taxonomy" id="92647"/>
    <lineage>
        <taxon>Bacteria</taxon>
        <taxon>Pseudomonadati</taxon>
        <taxon>Pseudomonadota</taxon>
        <taxon>Betaproteobacteria</taxon>
        <taxon>Burkholderiales</taxon>
        <taxon>Burkholderiaceae</taxon>
        <taxon>Paraburkholderia</taxon>
    </lineage>
</organism>
<protein>
    <submittedName>
        <fullName evidence="3">Gallate dioxygenase</fullName>
    </submittedName>
</protein>
<evidence type="ECO:0000259" key="2">
    <source>
        <dbReference type="Pfam" id="PF07746"/>
    </source>
</evidence>
<proteinExistence type="predicted"/>
<dbReference type="SUPFAM" id="SSF53213">
    <property type="entry name" value="LigB-like"/>
    <property type="match status" value="1"/>
</dbReference>
<dbReference type="Gene3D" id="3.40.830.10">
    <property type="entry name" value="LigB-like"/>
    <property type="match status" value="1"/>
</dbReference>
<sequence length="432" mass="47870">MATIVGGIAVSHTPTIGFALDAHKQDDPAWAPIFATFEPVKRWLREQKPDVIVYVYNDHVTSFFFDHYSAFALGIGERYEVADEGGGARALPAIGGDTQLAQHIARSLVADEFDMAFFQDKPLDHGFFSPMSALLDHDARGWPVRVVPLQVGVLQFPIPSARRCFRLGQALRRAVESYPEDLRVVVMATGGLSHQVHGERAGFNNVPWDHQFMDAIANDPEALAELTHAEYAELGGLEGAEVIMWLIMRGALASSVKKVHSGYYLPSMTGIGTLVLENTAAALPGEAQARHRAHMARQLDGAQTLTGTYPFDVATSVKAYRLNKYLHELIDASHRRAFLEDPESTFEAAGLSEEERDLVRRRDWRGLIHYGVIFFMLEKLGAVVGTSNLHIYAAMRGEALEDFLKTRNTQVLYSVTGDTKEADSWSEADKQD</sequence>
<dbReference type="CDD" id="cd07923">
    <property type="entry name" value="Gallate_dioxygenase_C"/>
    <property type="match status" value="1"/>
</dbReference>
<keyword evidence="3" id="KW-0223">Dioxygenase</keyword>
<accession>A0AAQ1GK44</accession>
<evidence type="ECO:0000259" key="1">
    <source>
        <dbReference type="Pfam" id="PF02900"/>
    </source>
</evidence>
<dbReference type="NCBIfam" id="NF009901">
    <property type="entry name" value="PRK13364.1"/>
    <property type="match status" value="1"/>
</dbReference>